<dbReference type="KEGG" id="htr:EPV75_07535"/>
<dbReference type="InterPro" id="IPR008949">
    <property type="entry name" value="Isoprenoid_synthase_dom_sf"/>
</dbReference>
<gene>
    <name evidence="8" type="ORF">EPV75_07535</name>
</gene>
<dbReference type="PROSITE" id="PS00723">
    <property type="entry name" value="POLYPRENYL_SYNTHASE_1"/>
    <property type="match status" value="1"/>
</dbReference>
<dbReference type="PROSITE" id="PS00444">
    <property type="entry name" value="POLYPRENYL_SYNTHASE_2"/>
    <property type="match status" value="1"/>
</dbReference>
<dbReference type="InterPro" id="IPR000092">
    <property type="entry name" value="Polyprenyl_synt"/>
</dbReference>
<keyword evidence="3 7" id="KW-0808">Transferase</keyword>
<evidence type="ECO:0000256" key="3">
    <source>
        <dbReference type="ARBA" id="ARBA00022679"/>
    </source>
</evidence>
<dbReference type="GO" id="GO:0008654">
    <property type="term" value="P:phospholipid biosynthetic process"/>
    <property type="evidence" value="ECO:0007669"/>
    <property type="project" value="UniProtKB-ARBA"/>
</dbReference>
<dbReference type="SFLD" id="SFLDS00005">
    <property type="entry name" value="Isoprenoid_Synthase_Type_I"/>
    <property type="match status" value="1"/>
</dbReference>
<protein>
    <submittedName>
        <fullName evidence="8">Geranyl transferase</fullName>
    </submittedName>
</protein>
<dbReference type="SFLD" id="SFLDG01017">
    <property type="entry name" value="Polyprenyl_Transferase_Like"/>
    <property type="match status" value="1"/>
</dbReference>
<dbReference type="InterPro" id="IPR053378">
    <property type="entry name" value="Prenyl_diphosphate_synthase"/>
</dbReference>
<dbReference type="EMBL" id="CP035033">
    <property type="protein sequence ID" value="QAB15527.1"/>
    <property type="molecule type" value="Genomic_DNA"/>
</dbReference>
<comment type="cofactor">
    <cofactor evidence="1">
        <name>Mg(2+)</name>
        <dbReference type="ChEBI" id="CHEBI:18420"/>
    </cofactor>
</comment>
<keyword evidence="6" id="KW-0414">Isoprene biosynthesis</keyword>
<dbReference type="PANTHER" id="PTHR43281">
    <property type="entry name" value="FARNESYL DIPHOSPHATE SYNTHASE"/>
    <property type="match status" value="1"/>
</dbReference>
<organism evidence="8 9">
    <name type="scientific">Hydrogenovibrio thermophilus</name>
    <dbReference type="NCBI Taxonomy" id="265883"/>
    <lineage>
        <taxon>Bacteria</taxon>
        <taxon>Pseudomonadati</taxon>
        <taxon>Pseudomonadota</taxon>
        <taxon>Gammaproteobacteria</taxon>
        <taxon>Thiotrichales</taxon>
        <taxon>Piscirickettsiaceae</taxon>
        <taxon>Hydrogenovibrio</taxon>
    </lineage>
</organism>
<dbReference type="CDD" id="cd00685">
    <property type="entry name" value="Trans_IPPS_HT"/>
    <property type="match status" value="1"/>
</dbReference>
<dbReference type="RefSeq" id="WP_128384976.1">
    <property type="nucleotide sequence ID" value="NZ_CP035033.1"/>
</dbReference>
<dbReference type="NCBIfam" id="NF045485">
    <property type="entry name" value="FPPsyn"/>
    <property type="match status" value="1"/>
</dbReference>
<dbReference type="PANTHER" id="PTHR43281:SF1">
    <property type="entry name" value="FARNESYL DIPHOSPHATE SYNTHASE"/>
    <property type="match status" value="1"/>
</dbReference>
<dbReference type="SUPFAM" id="SSF48576">
    <property type="entry name" value="Terpenoid synthases"/>
    <property type="match status" value="1"/>
</dbReference>
<evidence type="ECO:0000256" key="4">
    <source>
        <dbReference type="ARBA" id="ARBA00022723"/>
    </source>
</evidence>
<dbReference type="Proteomes" id="UP000285478">
    <property type="component" value="Chromosome"/>
</dbReference>
<keyword evidence="5" id="KW-0460">Magnesium</keyword>
<name>A0A410H3Q0_9GAMM</name>
<evidence type="ECO:0000256" key="5">
    <source>
        <dbReference type="ARBA" id="ARBA00022842"/>
    </source>
</evidence>
<evidence type="ECO:0000313" key="9">
    <source>
        <dbReference type="Proteomes" id="UP000285478"/>
    </source>
</evidence>
<sequence>MKTTLFAYQERIHQKLSVFLERPRQTPPRLLEAIQYATLNQGKRIRPALLYAVGESLDTPIERLDACACALELIHCYSLVHDDLPAMDDDDLRRGKPTCHIQYDEATAILVGDAQQSLAYEAILTDNHLPATAQVEALRLLAHAAGPEGMIGGQVLDIESTGHAIPLETLQRLHEMKTGALIQAALLMGAVASPRYKAIRPGLADLGQKIGLAFQVQDDILDIESTTEQLGKPQGSDEAQAKSTYPKLMGLNEAKAFRDSLIQEAQNRLVQLQIDSPFLENLIRYIADRDH</sequence>
<dbReference type="AlphaFoldDB" id="A0A410H3Q0"/>
<evidence type="ECO:0000256" key="1">
    <source>
        <dbReference type="ARBA" id="ARBA00001946"/>
    </source>
</evidence>
<dbReference type="GO" id="GO:0046872">
    <property type="term" value="F:metal ion binding"/>
    <property type="evidence" value="ECO:0007669"/>
    <property type="project" value="UniProtKB-KW"/>
</dbReference>
<accession>A0A410H3Q0</accession>
<dbReference type="GO" id="GO:0005737">
    <property type="term" value="C:cytoplasm"/>
    <property type="evidence" value="ECO:0007669"/>
    <property type="project" value="UniProtKB-ARBA"/>
</dbReference>
<reference evidence="8 9" key="1">
    <citation type="journal article" date="2018" name="Environ. Microbiol.">
        <title>Genomes of ubiquitous marine and hypersaline Hydrogenovibrio, Thiomicrorhabdus and Thiomicrospira spp. encode a diversity of mechanisms to sustain chemolithoautotrophy in heterogeneous environments.</title>
        <authorList>
            <person name="Scott K.M."/>
            <person name="Williams J."/>
            <person name="Porter C.M.B."/>
            <person name="Russel S."/>
            <person name="Harmer T.L."/>
            <person name="Paul J.H."/>
            <person name="Antonen K.M."/>
            <person name="Bridges M.K."/>
            <person name="Camper G.J."/>
            <person name="Campla C.K."/>
            <person name="Casella L.G."/>
            <person name="Chase E."/>
            <person name="Conrad J.W."/>
            <person name="Cruz M.C."/>
            <person name="Dunlap D.S."/>
            <person name="Duran L."/>
            <person name="Fahsbender E.M."/>
            <person name="Goldsmith D.B."/>
            <person name="Keeley R.F."/>
            <person name="Kondoff M.R."/>
            <person name="Kussy B.I."/>
            <person name="Lane M.K."/>
            <person name="Lawler S."/>
            <person name="Leigh B.A."/>
            <person name="Lewis C."/>
            <person name="Lostal L.M."/>
            <person name="Marking D."/>
            <person name="Mancera P.A."/>
            <person name="McClenthan E.C."/>
            <person name="McIntyre E.A."/>
            <person name="Mine J.A."/>
            <person name="Modi S."/>
            <person name="Moore B.D."/>
            <person name="Morgan W.A."/>
            <person name="Nelson K.M."/>
            <person name="Nguyen K.N."/>
            <person name="Ogburn N."/>
            <person name="Parrino D.G."/>
            <person name="Pedapudi A.D."/>
            <person name="Pelham R.P."/>
            <person name="Preece A.M."/>
            <person name="Rampersad E.A."/>
            <person name="Richardson J.C."/>
            <person name="Rodgers C.M."/>
            <person name="Schaffer B.L."/>
            <person name="Sheridan N.E."/>
            <person name="Solone M.R."/>
            <person name="Staley Z.R."/>
            <person name="Tabuchi M."/>
            <person name="Waide R.J."/>
            <person name="Wanjugi P.W."/>
            <person name="Young S."/>
            <person name="Clum A."/>
            <person name="Daum C."/>
            <person name="Huntemann M."/>
            <person name="Ivanova N."/>
            <person name="Kyrpides N."/>
            <person name="Mikhailova N."/>
            <person name="Palaniappan K."/>
            <person name="Pillay M."/>
            <person name="Reddy T.B.K."/>
            <person name="Shapiro N."/>
            <person name="Stamatis D."/>
            <person name="Varghese N."/>
            <person name="Woyke T."/>
            <person name="Boden R."/>
            <person name="Freyermuth S.K."/>
            <person name="Kerfeld C.A."/>
        </authorList>
    </citation>
    <scope>NUCLEOTIDE SEQUENCE [LARGE SCALE GENOMIC DNA]</scope>
    <source>
        <strain evidence="8 9">JR-2</strain>
    </source>
</reference>
<keyword evidence="4" id="KW-0479">Metal-binding</keyword>
<dbReference type="GO" id="GO:0016114">
    <property type="term" value="P:terpenoid biosynthetic process"/>
    <property type="evidence" value="ECO:0007669"/>
    <property type="project" value="UniProtKB-ARBA"/>
</dbReference>
<evidence type="ECO:0000313" key="8">
    <source>
        <dbReference type="EMBL" id="QAB15527.1"/>
    </source>
</evidence>
<evidence type="ECO:0000256" key="7">
    <source>
        <dbReference type="RuleBase" id="RU004466"/>
    </source>
</evidence>
<proteinExistence type="inferred from homology"/>
<dbReference type="InterPro" id="IPR033749">
    <property type="entry name" value="Polyprenyl_synt_CS"/>
</dbReference>
<comment type="similarity">
    <text evidence="2 7">Belongs to the FPP/GGPP synthase family.</text>
</comment>
<evidence type="ECO:0000256" key="6">
    <source>
        <dbReference type="ARBA" id="ARBA00023229"/>
    </source>
</evidence>
<dbReference type="GO" id="GO:0004659">
    <property type="term" value="F:prenyltransferase activity"/>
    <property type="evidence" value="ECO:0007669"/>
    <property type="project" value="InterPro"/>
</dbReference>
<keyword evidence="9" id="KW-1185">Reference proteome</keyword>
<dbReference type="Pfam" id="PF00348">
    <property type="entry name" value="polyprenyl_synt"/>
    <property type="match status" value="1"/>
</dbReference>
<evidence type="ECO:0000256" key="2">
    <source>
        <dbReference type="ARBA" id="ARBA00006706"/>
    </source>
</evidence>
<dbReference type="FunFam" id="1.10.600.10:FF:000001">
    <property type="entry name" value="Geranylgeranyl diphosphate synthase"/>
    <property type="match status" value="1"/>
</dbReference>
<dbReference type="Gene3D" id="1.10.600.10">
    <property type="entry name" value="Farnesyl Diphosphate Synthase"/>
    <property type="match status" value="1"/>
</dbReference>